<feature type="region of interest" description="Disordered" evidence="2">
    <location>
        <begin position="1"/>
        <end position="32"/>
    </location>
</feature>
<proteinExistence type="predicted"/>
<reference evidence="3 4" key="1">
    <citation type="journal article" date="2008" name="Nature">
        <title>The genome of Laccaria bicolor provides insights into mycorrhizal symbiosis.</title>
        <authorList>
            <person name="Martin F."/>
            <person name="Aerts A."/>
            <person name="Ahren D."/>
            <person name="Brun A."/>
            <person name="Danchin E.G.J."/>
            <person name="Duchaussoy F."/>
            <person name="Gibon J."/>
            <person name="Kohler A."/>
            <person name="Lindquist E."/>
            <person name="Pereda V."/>
            <person name="Salamov A."/>
            <person name="Shapiro H.J."/>
            <person name="Wuyts J."/>
            <person name="Blaudez D."/>
            <person name="Buee M."/>
            <person name="Brokstein P."/>
            <person name="Canbaeck B."/>
            <person name="Cohen D."/>
            <person name="Courty P.E."/>
            <person name="Coutinho P.M."/>
            <person name="Delaruelle C."/>
            <person name="Detter J.C."/>
            <person name="Deveau A."/>
            <person name="DiFazio S."/>
            <person name="Duplessis S."/>
            <person name="Fraissinet-Tachet L."/>
            <person name="Lucic E."/>
            <person name="Frey-Klett P."/>
            <person name="Fourrey C."/>
            <person name="Feussner I."/>
            <person name="Gay G."/>
            <person name="Grimwood J."/>
            <person name="Hoegger P.J."/>
            <person name="Jain P."/>
            <person name="Kilaru S."/>
            <person name="Labbe J."/>
            <person name="Lin Y.C."/>
            <person name="Legue V."/>
            <person name="Le Tacon F."/>
            <person name="Marmeisse R."/>
            <person name="Melayah D."/>
            <person name="Montanini B."/>
            <person name="Muratet M."/>
            <person name="Nehls U."/>
            <person name="Niculita-Hirzel H."/>
            <person name="Oudot-Le Secq M.P."/>
            <person name="Peter M."/>
            <person name="Quesneville H."/>
            <person name="Rajashekar B."/>
            <person name="Reich M."/>
            <person name="Rouhier N."/>
            <person name="Schmutz J."/>
            <person name="Yin T."/>
            <person name="Chalot M."/>
            <person name="Henrissat B."/>
            <person name="Kuees U."/>
            <person name="Lucas S."/>
            <person name="Van de Peer Y."/>
            <person name="Podila G.K."/>
            <person name="Polle A."/>
            <person name="Pukkila P.J."/>
            <person name="Richardson P.M."/>
            <person name="Rouze P."/>
            <person name="Sanders I.R."/>
            <person name="Stajich J.E."/>
            <person name="Tunlid A."/>
            <person name="Tuskan G."/>
            <person name="Grigoriev I.V."/>
        </authorList>
    </citation>
    <scope>NUCLEOTIDE SEQUENCE [LARGE SCALE GENOMIC DNA]</scope>
    <source>
        <strain evidence="4">S238N-H82 / ATCC MYA-4686</strain>
    </source>
</reference>
<organism evidence="4">
    <name type="scientific">Laccaria bicolor (strain S238N-H82 / ATCC MYA-4686)</name>
    <name type="common">Bicoloured deceiver</name>
    <name type="synonym">Laccaria laccata var. bicolor</name>
    <dbReference type="NCBI Taxonomy" id="486041"/>
    <lineage>
        <taxon>Eukaryota</taxon>
        <taxon>Fungi</taxon>
        <taxon>Dikarya</taxon>
        <taxon>Basidiomycota</taxon>
        <taxon>Agaricomycotina</taxon>
        <taxon>Agaricomycetes</taxon>
        <taxon>Agaricomycetidae</taxon>
        <taxon>Agaricales</taxon>
        <taxon>Agaricineae</taxon>
        <taxon>Hydnangiaceae</taxon>
        <taxon>Laccaria</taxon>
    </lineage>
</organism>
<sequence length="423" mass="47303">MPTDKTRPMDSGDGKLFRKSFTEDGRGETKPIPEVKSGARYIYYRLYTKDGPLESNHPIYSNDRFISRIASTLVRPPQTAASLTRYLCKIEGLNHRSGVLYQSLSDTAALDDATRLLFRGTSGPGPSDVDPVALIVDTRSAEKRSPASSSAESQELLEWKFQQHYVYYRIYDDDGGTVPKTAFAENNPSLGRLNTLSVPPPHAVSSLKNCIMKVEDPSGNNVQLFEDESSESAMNDSDAITVLSDTFPGWMEDQPIAITYDSGTTIGSADNENPPDIQIRELREALAQSIKELEEANRTHARELAEVREGWNIAKETHEREINEALSTIHQLQEQLEVRSDFPKKIKTTTTLDDGMKDAKWHSIKPGEIFYTDGISRQETFAGGSYLNACYLAMNSFGKQAFVDARDYNMHLATLFLTRTLSY</sequence>
<protein>
    <submittedName>
        <fullName evidence="3">Predicted protein</fullName>
    </submittedName>
</protein>
<dbReference type="AlphaFoldDB" id="B0CPX8"/>
<feature type="coiled-coil region" evidence="1">
    <location>
        <begin position="279"/>
        <end position="335"/>
    </location>
</feature>
<gene>
    <name evidence="3" type="ORF">LACBIDRAFT_301924</name>
</gene>
<accession>B0CPX8</accession>
<evidence type="ECO:0000256" key="1">
    <source>
        <dbReference type="SAM" id="Coils"/>
    </source>
</evidence>
<dbReference type="HOGENOM" id="CLU_033651_4_0_1"/>
<keyword evidence="4" id="KW-1185">Reference proteome</keyword>
<dbReference type="InParanoid" id="B0CPX8"/>
<name>B0CPX8_LACBS</name>
<evidence type="ECO:0000313" key="3">
    <source>
        <dbReference type="EMBL" id="EDR15490.1"/>
    </source>
</evidence>
<dbReference type="Proteomes" id="UP000001194">
    <property type="component" value="Unassembled WGS sequence"/>
</dbReference>
<evidence type="ECO:0000313" key="4">
    <source>
        <dbReference type="Proteomes" id="UP000001194"/>
    </source>
</evidence>
<dbReference type="GeneID" id="6068856"/>
<dbReference type="KEGG" id="lbc:LACBIDRAFT_301924"/>
<dbReference type="OrthoDB" id="10360556at2759"/>
<dbReference type="RefSeq" id="XP_001873698.1">
    <property type="nucleotide sequence ID" value="XM_001873663.1"/>
</dbReference>
<dbReference type="EMBL" id="DS547091">
    <property type="protein sequence ID" value="EDR15490.1"/>
    <property type="molecule type" value="Genomic_DNA"/>
</dbReference>
<evidence type="ECO:0000256" key="2">
    <source>
        <dbReference type="SAM" id="MobiDB-lite"/>
    </source>
</evidence>
<keyword evidence="1" id="KW-0175">Coiled coil</keyword>